<dbReference type="EMBL" id="JAVRRD010000005">
    <property type="protein sequence ID" value="KAK5058759.1"/>
    <property type="molecule type" value="Genomic_DNA"/>
</dbReference>
<dbReference type="PANTHER" id="PTHR43941">
    <property type="entry name" value="STRUCTURAL MAINTENANCE OF CHROMOSOMES PROTEIN 2"/>
    <property type="match status" value="1"/>
</dbReference>
<dbReference type="GO" id="GO:0000796">
    <property type="term" value="C:condensin complex"/>
    <property type="evidence" value="ECO:0007669"/>
    <property type="project" value="TreeGrafter"/>
</dbReference>
<feature type="region of interest" description="Disordered" evidence="2">
    <location>
        <begin position="132"/>
        <end position="179"/>
    </location>
</feature>
<keyword evidence="4" id="KW-1185">Reference proteome</keyword>
<feature type="coiled-coil region" evidence="1">
    <location>
        <begin position="956"/>
        <end position="1086"/>
    </location>
</feature>
<evidence type="ECO:0000313" key="4">
    <source>
        <dbReference type="Proteomes" id="UP001358417"/>
    </source>
</evidence>
<feature type="compositionally biased region" description="Polar residues" evidence="2">
    <location>
        <begin position="1365"/>
        <end position="1377"/>
    </location>
</feature>
<accession>A0AAV9NLQ0</accession>
<feature type="coiled-coil region" evidence="1">
    <location>
        <begin position="436"/>
        <end position="470"/>
    </location>
</feature>
<feature type="coiled-coil region" evidence="1">
    <location>
        <begin position="513"/>
        <end position="540"/>
    </location>
</feature>
<feature type="region of interest" description="Disordered" evidence="2">
    <location>
        <begin position="191"/>
        <end position="266"/>
    </location>
</feature>
<evidence type="ECO:0000256" key="1">
    <source>
        <dbReference type="SAM" id="Coils"/>
    </source>
</evidence>
<dbReference type="GO" id="GO:0007076">
    <property type="term" value="P:mitotic chromosome condensation"/>
    <property type="evidence" value="ECO:0007669"/>
    <property type="project" value="TreeGrafter"/>
</dbReference>
<comment type="caution">
    <text evidence="3">The sequence shown here is derived from an EMBL/GenBank/DDBJ whole genome shotgun (WGS) entry which is preliminary data.</text>
</comment>
<dbReference type="GO" id="GO:0000793">
    <property type="term" value="C:condensed chromosome"/>
    <property type="evidence" value="ECO:0007669"/>
    <property type="project" value="TreeGrafter"/>
</dbReference>
<feature type="compositionally biased region" description="Basic and acidic residues" evidence="2">
    <location>
        <begin position="1343"/>
        <end position="1353"/>
    </location>
</feature>
<feature type="compositionally biased region" description="Basic and acidic residues" evidence="2">
    <location>
        <begin position="152"/>
        <end position="165"/>
    </location>
</feature>
<proteinExistence type="predicted"/>
<sequence length="1430" mass="160507">MGTASNPGCRSHTHHLNNEPSSTSSPDARFLVAGVQNTDFEPIVIDDNESPSPESANASLDTWDESPTTKGLLMHKPSTAILNRVPVTTSQLFHRPISAGTLHQPTMFCFKPANMPKPFQLARQNTKAVHHVETTQTAAENEQDTILPPEEVPTRQKEERMDHTNAGDLEPQSSWEDDVPPLEQTAISFESASKTRQGDVNEPLSHSSPSRSSCGTVEHSNDVTKSHTNSEQHSPSTPLHNHPQEVAGGHENTDLVPMDSESAHSRHTNHLNFTTDEFSASHEYVESCKIKSSPLRATAMEKQHARSHSNSPVDALRVIKTPKNPRIRSVVPRFSESPGNALNANANRAPTEEDLLYLLMSRTRETAKSMRRLELLEHENEELCEAKIVSEAKLGQVENDHRILMAKQDIMNQCLETFKEKYHKLKNWALEANKDCELLQNQSINLRQTVSELHKERDILRASLESLSTNHGELVHQMDNMRVLIGDVKQMAAHESTNATRKDALLRINKECLKKEQARCEKLEAHIAQIERHRTRQDQRLHGYHDEQNQSLREVLGELKNLTASDTESQSKSREIQESVLACKSLMQEQPKFDLEISQIKDHFETINQSVNLHCSSSVETLKGEIENLGRVFESQSTINNQQNLQAVQDCNVQLVKAKEQVAQLLQAKEQSKTITDLLRSGKEVAESREAYLKANTEKLIEALTDGRGSNQEYLDQMKSANEALLTKFQAASSQAAEFKGQIDEKARQVKLLGVQIGDLRKEKDGIVLQLQTSVQERLLLEERIKVEMDKKTSESENQIRGLQGDLNQQIQLRQNSERQSKELNENLLRLQEELKSSQSQSIQSAFEKDEQAKRLVLLQGELKKAQENAHLFDQMQRDLAVKSAEIIGLLESQAKYEQIKQELLLQRDTIQQKTREAGFLLSEIEDLRHKSISLEQKSRDRESLVQSNVRLEKGIHNLDKRLAGMQAMSEQLEARKHQLEQSQSALDQARKDLRRMQELEESNKELTQKFDLANSELTIANEKNEKFNALEKSLAQKEETIARIETELQNQASLSAELVNTKQDLTSKQNELSRLETRVQTLETERVNMGPPRPVRIAANRSIQGGYPLRSPLRPEIHRHGAEMDPIQATGLIDTDTAIPSAGSPDMASTQSVIADTQPEIPETLQDVPHSFQSPLQNLEMLGLQEAGDTSSLTDLADPFDGDELLENEGNSDLEGPDTSLIPPRNLPASPSRSAAERPPSSSYGSVNEHMLLDFNLNGDAQSRPTSRNDGFNIDSEHGEHHFQSRHLRKTGATSRRLRSDSHTRGNPSTDSPGKRTENLSNRETTPSIMREKHRPNSAVKRKMEQSEDSHSSKQLKRTPANLEVSNSSQPQGSSQKGEKSPPKKIVTFRRSSVVGTNAPAPGKAQKTSKPARKGSRQERYSSRFGAEA</sequence>
<feature type="compositionally biased region" description="Low complexity" evidence="2">
    <location>
        <begin position="1229"/>
        <end position="1244"/>
    </location>
</feature>
<evidence type="ECO:0000313" key="3">
    <source>
        <dbReference type="EMBL" id="KAK5058759.1"/>
    </source>
</evidence>
<feature type="coiled-coil region" evidence="1">
    <location>
        <begin position="897"/>
        <end position="931"/>
    </location>
</feature>
<keyword evidence="1" id="KW-0175">Coiled coil</keyword>
<name>A0AAV9NLQ0_9EURO</name>
<dbReference type="GeneID" id="89979177"/>
<feature type="compositionally biased region" description="Polar residues" evidence="2">
    <location>
        <begin position="1260"/>
        <end position="1271"/>
    </location>
</feature>
<gene>
    <name evidence="3" type="ORF">LTR84_011023</name>
</gene>
<feature type="compositionally biased region" description="Basic and acidic residues" evidence="2">
    <location>
        <begin position="219"/>
        <end position="230"/>
    </location>
</feature>
<feature type="compositionally biased region" description="Acidic residues" evidence="2">
    <location>
        <begin position="1199"/>
        <end position="1217"/>
    </location>
</feature>
<dbReference type="GO" id="GO:0000785">
    <property type="term" value="C:chromatin"/>
    <property type="evidence" value="ECO:0007669"/>
    <property type="project" value="TreeGrafter"/>
</dbReference>
<reference evidence="3 4" key="1">
    <citation type="submission" date="2023-08" db="EMBL/GenBank/DDBJ databases">
        <title>Black Yeasts Isolated from many extreme environments.</title>
        <authorList>
            <person name="Coleine C."/>
            <person name="Stajich J.E."/>
            <person name="Selbmann L."/>
        </authorList>
    </citation>
    <scope>NUCLEOTIDE SEQUENCE [LARGE SCALE GENOMIC DNA]</scope>
    <source>
        <strain evidence="3 4">CCFEE 5792</strain>
    </source>
</reference>
<feature type="region of interest" description="Disordered" evidence="2">
    <location>
        <begin position="1"/>
        <end position="29"/>
    </location>
</feature>
<dbReference type="PANTHER" id="PTHR43941:SF1">
    <property type="entry name" value="STRUCTURAL MAINTENANCE OF CHROMOSOMES PROTEIN 2"/>
    <property type="match status" value="1"/>
</dbReference>
<dbReference type="GO" id="GO:0003682">
    <property type="term" value="F:chromatin binding"/>
    <property type="evidence" value="ECO:0007669"/>
    <property type="project" value="TreeGrafter"/>
</dbReference>
<feature type="coiled-coil region" evidence="1">
    <location>
        <begin position="807"/>
        <end position="869"/>
    </location>
</feature>
<dbReference type="RefSeq" id="XP_064709282.1">
    <property type="nucleotide sequence ID" value="XM_064854556.1"/>
</dbReference>
<evidence type="ECO:0000256" key="2">
    <source>
        <dbReference type="SAM" id="MobiDB-lite"/>
    </source>
</evidence>
<protein>
    <submittedName>
        <fullName evidence="3">Uncharacterized protein</fullName>
    </submittedName>
</protein>
<dbReference type="Proteomes" id="UP001358417">
    <property type="component" value="Unassembled WGS sequence"/>
</dbReference>
<feature type="region of interest" description="Disordered" evidence="2">
    <location>
        <begin position="1189"/>
        <end position="1430"/>
    </location>
</feature>
<feature type="compositionally biased region" description="Polar residues" evidence="2">
    <location>
        <begin position="1320"/>
        <end position="1329"/>
    </location>
</feature>
<organism evidence="3 4">
    <name type="scientific">Exophiala bonariae</name>
    <dbReference type="NCBI Taxonomy" id="1690606"/>
    <lineage>
        <taxon>Eukaryota</taxon>
        <taxon>Fungi</taxon>
        <taxon>Dikarya</taxon>
        <taxon>Ascomycota</taxon>
        <taxon>Pezizomycotina</taxon>
        <taxon>Eurotiomycetes</taxon>
        <taxon>Chaetothyriomycetidae</taxon>
        <taxon>Chaetothyriales</taxon>
        <taxon>Herpotrichiellaceae</taxon>
        <taxon>Exophiala</taxon>
    </lineage>
</organism>